<dbReference type="Pfam" id="PF22953">
    <property type="entry name" value="SpnB_Rossmann"/>
    <property type="match status" value="3"/>
</dbReference>
<dbReference type="InterPro" id="IPR055123">
    <property type="entry name" value="SpnB-like_Rossmann"/>
</dbReference>
<dbReference type="RefSeq" id="WP_014144002.1">
    <property type="nucleotide sequence ID" value="NC_016111.1"/>
</dbReference>
<evidence type="ECO:0000259" key="10">
    <source>
        <dbReference type="PROSITE" id="PS50075"/>
    </source>
</evidence>
<feature type="domain" description="Ketosynthase family 3 (KS3)" evidence="11">
    <location>
        <begin position="1029"/>
        <end position="1453"/>
    </location>
</feature>
<dbReference type="PROSITE" id="PS00012">
    <property type="entry name" value="PHOSPHOPANTETHEINE"/>
    <property type="match status" value="3"/>
</dbReference>
<feature type="region of interest" description="N-terminal hotdog fold" evidence="8">
    <location>
        <begin position="1921"/>
        <end position="2046"/>
    </location>
</feature>
<dbReference type="KEGG" id="sct:SCAT_3270"/>
<dbReference type="InterPro" id="IPR049900">
    <property type="entry name" value="PKS_mFAS_DH"/>
</dbReference>
<gene>
    <name evidence="13" type="ordered locus">SCATT_32680</name>
</gene>
<dbReference type="Pfam" id="PF14765">
    <property type="entry name" value="PS-DH"/>
    <property type="match status" value="2"/>
</dbReference>
<sequence length="5950" mass="615377">MTDHSRDGSPATTASDEPIAVIGMACRLPGADGPEAFWRLLRTGTDAIGEVPEGRYDPAVLAGPDGDRIRHGGFIDRPEEFDAAFFGISPAEALAMDPQQRLVLELAWEALEDARIVPARLAGADTGVFIGATWDDYARLLHEYGPGALDHYRLTGVNRGLLANRVSYALGLRGPSLALDSAQSSSLVAVHAACASLRSGESTLALAGGVNLNLVADSALALARLGALAPDGRARVFDAHAGGTVRGEGGAVVVLKPLTAALADGDPVYCVIKGSAVNNDGATDGITTPGRQAQSAVLRAACRRAGVDPARLQYVELHGTGTAVGDPVEARAIGAVTAPGRPAGHPLRVGSVKTNLGHLEGAAGIVGLLKVALTIRHRQLVPSLHYDTPNPAIDLDALRLRVQTATEPWPAADQPLLAGVTSLGIGGTNCHVVLGEAPSAAATPDTPAGVHAAVPWVISGRTDAAVRAQAGRLAEYVAGRDTAGPAEVGLALATTRTHFEHRAAVVGAERDELLAGLRALAEGTPERNAVTGRRTKGRLAVLFGGGGSQRVGMGRELAAAYPVFAAAFDEVCDHLDRHLDRPVRGLIHAAPGTPEAELLDRTDYALPALLAVEVALYRLYESWGVTPDYLTGHSMGELAAAHIAGVLTLPDVCALAVARARLIQSRAGGAMAAVQAGEEEILAHLDEYADAVSVAAVNSPDGTVISGDEDAVVALCARWRERGRKTKRIAVTVAGHSPHMDAILDDFRQVAAALDYAPPTIPVVSNVTGRIATDEELTSPDYWVRHIRATVRFADGIRTLGDAGVTTYLELSPSPVLTQAVTTTLEGRQPRPVTVPALQADRPEAHSAVTALARLHTAGVTWRPDALFPAGTAPCDLPTYAFQRRRYWPDPAGRTRHATTGALTADHPGDVTGSADEPEATSALRHRLAGLTDSAAHRLLLDLVTSTAAVVLQRPDTEPLDPELPFRDQGVTSLTAVELRNALETATGLALPATLVFDHPTPSALAGFLRGEVTGAVEAAEAVVVASVDEPIAIVGMGCRFPGEVSSPEGLWRLVAEGRDAISGFPENRGWDLEGLYDPDPQRRGTSYTRHGGFLHDADRFDAEFFGISPREALATDPQQRLLLETAWEAVERAGIDPTTLRGSRTGVFAGVMAPDYGPRLHEAGSGTDGYLLTGSAGSVASGRIAYTLGLEGPAVSVDTACSSSLVAMHLAAQALRQGECTLALAGGVTVMATPGTFVEFSRQRGLSADGRCKAFSDDADGTGWGEGVGVLLLERLSDARRNGHRVLAVIRGSAVNQDGASNGLTAPNGPSQQRVIRQALAAAGLDAVDVDAVEAHGTGTRLGDPIEAQALLAAYGQGRGRPLWLGSVKSNIGHTQAAAGVAGVIKMVMAMRHGVLPRTLHVDAPSSRVEWSSGAVELLTEAVAWEREGGPRRAGVSSFGISGTNAHVIIEEPEDTAEQAETLPEPGDRVVPWVVSAATPEALRRQAARLRDALGQDPEAGPDAVAHALATTRAALDHRAVVVGADRAALLAGLDSLAQGATTPDVRTGQARRPGKTAFVFSGQGSQRVGMGRGLYEAFPVFAAAFDEVCAGFEGLVDVPVRDVVFGDDAEVLDRTRSTQPALFAVQVALFRLVSSWGLVPDAVIGHSVGEVAAAFVAGVWSLPDACRLVAARGRLMDAARSGGAMAAVQGPESEVRSALVAGVEVAAVNGPEATVVSGDREAVEALVAAWKGRGRRASLLRVSHAFHSAHMDGVLEEFRSVVGGLGYAEPSVPVVSNVTGEVAGPGVLTSPEYWVRHIREAVRFADGIRALNDQGVTTFFEVGFDATLTPAVAASAPDAGTAAIALVRRDEPEPVSLLTALADGYVRGAGVDWPAVLGPGRRRPVELPTYPFAGERYWLAPSAPGGDATTLGLDDTGEHPLLGAAVSAADGDSLLLTARLSLRTHPWLADHTVAGAVLLPGTAFVELALQAARRAGCDEVEELTLEAPLVVPETGAVRLQVAVGAPDAAGRRPVTVHSRPQGAPDDPPWTRHATGALAPAGPAPAAEAPAAWPPAGAVPVDLTDAYPRLAGLGYAYGPLFQGLTALWRDGAGLCAEVRLPEAAAPDAERYALHPALLDAALHALVLDPADQAATRLPFAFTGVRVHAVGATALRVRLTPAGGSHTARLTLTDGAGQPVASIASLALRPVDPAALAAARRAGRALYAVEWVPAPPSDGTTAPELTFIEPVTATGDVLADTHCSVPAAHGALRAWLAGDPAPGARLAVVTRGALADGPGAPAAAAVWGLVRSAQSEHPDRFVLVDMADDTEVPHDLVAAAVAAGESQLVVREGALSVPRLIRLPAADDPDAPALDPDGTVLITGGTGTLGALVARHLVTRHGVRHLLLVGRRGRQAPGASQLADELRALGASVEVAARDTADRDAVAALLASVPAGRPLTAVVHAAGVLDDGTLESLTPERLAGVMRPKADAAWHLHELTRGADLAAFVLFSSVAGTLGTAGQANYAAANAFLDALARHRRALGLPATSVAWGLWAEASGMTGGLGDADQARLRRAGVAAMPTEQGLAAFDAALAGTGRPDPVAARLDPAGLRAGAGNRPLPVLFRTLFPAATQRRAADVPTAGSWADRIRALPAAERDAALLSLVRAQVATVLGHARAEAVPADRVFNDLGFDSLTAVELRNRLAETTGLRLPPSLLFDHPTPSALAGFLRGEVTGAVEAAEAVVVASVDEPIAIVGMGCRFPGDVSSPEELWRLVAEGRDAISGFPENRGWDLEGLYDPDPQRQGTSYTRHGGFLHDADRFDAEFFGISPREALATDPQQRLLLETAWEAIERAGIDPTTLRGSRTGVFAGVMYNDYGSRLQPAPAGFEGFLLAGNTGSVASGRVAYTLGLEGPAVSVDTACSSSLVAMHLAAQALRQGECTLALAGGVAVMSTPNTFIEFSRQRGLAADGRCKAFSDDADGTGWGEGAGFVLLERLSDARRNGHPVLAVIRGSAVNQDGASNGLTAPNGPSQQRVIRQALAAAGLTEADVDAVEAHGTGTRLGDPIEAQALLATYGRHHDPERPLWLGSIKSNIGHTQAAAGVAGVIKMTMAMRHGVLPRTLHADTPSSRVDWSSGAVALLTEPVPWQPGTRPRRAAVSSFGISGTNAHLILEEPAEEPAERPAAKATGPVPLVLTARGERPLRQLGERLREVLAEDSGADPAAVGRALLTGRSVFDHRAVVLTDDTTGHLDALAALATGRPHPALVTGTAPATGGGTVFVFPGQGSQWTGMALELLDASEAFHERMRQCADALAEFTDWDLFEVLRGAPGAPGYDRVDVVQPVLFAVMVSLAALWESAGVRPDAVVGHSQGEIAAACVAGALTLRDAARVVALRSRALAELAGTGGMVSVPLPAEDVERRIRRWNGRLAVAAVNSPGSAVVAGDPEALDELLAACAAGGVRARRIPVDYASHSPHVEAIRDRLLDLLAPVAPRPADVPFCSAVTGAVLDTTVLDAAYWYRNLRQPVRFDTATRALLDSGHRTFVEVSAHPVLTMAVQDTFAAHPDPKVPEEATALGTLRRDDGGPDRFHASAAEGYVCGLPVDWARLTGATAPGRHVDLPTYPFQHESYWLEPAPRTGDMAAAGLTTAGHPLLGAAVDLGDGHGTVFTGRLATRTHPWLADHAVAGTVLLPGTAFVELALHAARQAGCDRLDDLTVTAPLVFPDGAAVRLRITVDGPGPDGRRHLTVHSRPDDDTPDAPWTRHATGVLASGPAPAAEGTPAAWPPPGAVPVDLTDAYPRLAARGYAYGPAFQGLRAAWRTDGEVYAEVTAATGVDGYGLHPALLDAALHPVVLGALGDLDDDVLPFSWSGVTLHAVGATTLWVRLRAAGSGTVAVDVADATGAPVARVESLALRPLDRAALNEGARPRLPLLRLAWEDARLGAPGADRPDLLTATPDGGDPARAARTATAEVLAALRERVADPDAAPLAVVTRRAVVLPGDGHAPDPAAAAVWGLVRSAQSEHPGRFLLVDTADDTEPAHDALAAALAAGEPQLALRGGTFTVPRLTRLPGADDPDAPALDPDGTVLITGGTGTLGRLIARHLVTRYGVRRLLLLSRRGAEAPGAAGLVAELAASGAEAVVEACDTADRDALAGVLARIPAGHPLTAVIHTAGVLDDATLEALTPERLATVLRPKADAAWHLHELTRDADLAAFVLFSSAAGVLGTAGQGNYAAANAFLDALAALRHAQGLPATSMAWGLWAEASGMTGALTGADQARLGRAGIAPLTEEQGLALFDAALAAPEPLTVPARLDTAALARATGPVPAVLRALVRVPALPTANGAGTPAAATGLAGRLRDLSEDERRRLLRDLVSGQVATVLGHADPDSVPADRPFTELGFDSLIAVELRNRLGEATGLRLPASLVFDHPTVAALTAFVHGELTGAAPAAEAVPVVSAVDEPIAIVGIGCRFPGDVSSPEELWRLVAEGHDAVSDFPEDRDWDLDALCHPDPDHHGTFYARHGGFLHDAARFDAEFFGISPREALATDPQQRLLLETAWEAVERAGIDPTTLRGSRTGVFAGVMYNDYGSRVTDPPKDLEGYLVNGSSGSVASGRVAYTLGLEGPAVSVDTACSSSLVAMHLAAQALRQGECSLALAGGVTVMSTPTTFIEFSRQRGLSADGRCKAFAESADGTGFSEGAGLLLLERLSDARRNGHRVLAVIRGSAVNQDGASNGLTAPNGPSQQRVIRQALAAAGLDAVDVDAVEAHGTGTRLGDPIEAQALLAAYGQGRGRPLWLGSVKSNIGHTQAAAGVAGVIKMVMAMRHGVLPRTLHVDAPSSRVEWSSGAVELLTEAVAWEREGGPRRAGVSSFGISGTNAHVIIEEPEDTPVAVVGTAEEPEAPVMWTVSAPTEAGLRAQAARLAEHAEAHPDTPVTATGLALATTRTLFAHRGAVVGRNHKELTDALRALAEGRTLTHAVHGTAADTRLAFVFSGQGSQRVGMGRGLYEAFPVFAAAFDEVCAGFDGLVDLPVRDVVFGADAEVLDRTRSTQPALFAVQVALFRLVSSWGLVPDAVVGHSVGEVAAAFVAGVWSLPDACRLVAARGRLMDAARSGGAMAAVQGPESEVRSALVAGVEVAAVNGPEATVVSGDREAVEALVAAWKGRGRRASLLRVSHAFHSAHMDGVLEEFRSVVGGLGYAEPSVPVVSNVTGEVAGPGVLTSPEYWVRHIREAVRFADGIRALHDQGITTYLELSGHPVLAHDIGNTLQEAAPGGRTTVIGARPTPDGVMTALAQAHVAGVAFDRAALHPAGTVPAELPTYAFGGRRYWLAATPAATPTAPAAPEDGGHPLLGPATELAGGGTVHTARLSRRTHPGLGDAPPATGTLLPPDAVPLVLVRREPLRLPAEGALDVQLTLGEPDAGGHRPVTVHSRPAPANGARWTLHAEGTLAAHPAPADPAPALHQVDWVRVPSARTGQSAESAESVEEFTYRPADPAALHDLLERVRRHLADGRARLAVVTEGAVAVGGEPVADPAAATAWGLVRAVQSEHPGRLVLLDTDAAAASRAAVADALATGEPQLALRDGTVHAPRLVRAPAAAGTPAALRPDGTVLITGGTGALGALVARHLVARHGARHLLLVGRRGPQAPGASQLADELRVLGASVEVAACDTADRDAVAALLASVPADRPLTAVVHAAGVLDDATVEALTPERLDAVLRPKADAARHLHELTREADLAAFVLFSSLAGVVGNAGQANYAAANAYLDALAQHRAAEGLPGLSLSWGLWHGDAEGIGMAATLSGADAERMGRSGVAPMAAEEALALFDAALAHGRAHLVPAAFDGAALAARAAAGTLPPLLTGVVPPTAEPAGSAPEPETAPRPALDPAALHDLVLTTVADVLGFDSPEEVDTEEELVDLGIDSLMAVELRNRLAEATGVQLPASMVYDFPTVDALAERLAEGTGDPAAG</sequence>
<dbReference type="GO" id="GO:0031177">
    <property type="term" value="F:phosphopantetheine binding"/>
    <property type="evidence" value="ECO:0007669"/>
    <property type="project" value="InterPro"/>
</dbReference>
<dbReference type="PANTHER" id="PTHR43775:SF51">
    <property type="entry name" value="INACTIVE PHENOLPHTHIOCEROL SYNTHESIS POLYKETIDE SYNTHASE TYPE I PKS1-RELATED"/>
    <property type="match status" value="1"/>
</dbReference>
<dbReference type="InterPro" id="IPR057326">
    <property type="entry name" value="KR_dom"/>
</dbReference>
<dbReference type="InterPro" id="IPR036291">
    <property type="entry name" value="NAD(P)-bd_dom_sf"/>
</dbReference>
<dbReference type="Proteomes" id="UP000007842">
    <property type="component" value="Chromosome"/>
</dbReference>
<dbReference type="InterPro" id="IPR020807">
    <property type="entry name" value="PKS_DH"/>
</dbReference>
<feature type="domain" description="Carrier" evidence="10">
    <location>
        <begin position="4350"/>
        <end position="4425"/>
    </location>
</feature>
<dbReference type="SMART" id="SM00827">
    <property type="entry name" value="PKS_AT"/>
    <property type="match status" value="4"/>
</dbReference>
<dbReference type="Gene3D" id="3.40.50.720">
    <property type="entry name" value="NAD(P)-binding Rossmann-like Domain"/>
    <property type="match status" value="3"/>
</dbReference>
<dbReference type="Gene3D" id="3.40.366.10">
    <property type="entry name" value="Malonyl-Coenzyme A Acyl Carrier Protein, domain 2"/>
    <property type="match status" value="4"/>
</dbReference>
<accession>G8X2P8</accession>
<dbReference type="Pfam" id="PF00109">
    <property type="entry name" value="ketoacyl-synt"/>
    <property type="match status" value="4"/>
</dbReference>
<dbReference type="InterPro" id="IPR020841">
    <property type="entry name" value="PKS_Beta-ketoAc_synthase_dom"/>
</dbReference>
<feature type="active site" description="Proton donor; for dehydratase activity" evidence="8">
    <location>
        <position position="2120"/>
    </location>
</feature>
<dbReference type="PROSITE" id="PS50075">
    <property type="entry name" value="CARRIER"/>
    <property type="match status" value="4"/>
</dbReference>
<keyword evidence="5" id="KW-0045">Antibiotic biosynthesis</keyword>
<dbReference type="GO" id="GO:0033068">
    <property type="term" value="P:macrolide biosynthetic process"/>
    <property type="evidence" value="ECO:0007669"/>
    <property type="project" value="UniProtKB-ARBA"/>
</dbReference>
<dbReference type="PROSITE" id="PS00606">
    <property type="entry name" value="KS3_1"/>
    <property type="match status" value="3"/>
</dbReference>
<dbReference type="STRING" id="1003195.SCATT_32680"/>
<evidence type="ECO:0000256" key="5">
    <source>
        <dbReference type="ARBA" id="ARBA00023194"/>
    </source>
</evidence>
<evidence type="ECO:0000313" key="13">
    <source>
        <dbReference type="EMBL" id="AEW95639.1"/>
    </source>
</evidence>
<dbReference type="InterPro" id="IPR036736">
    <property type="entry name" value="ACP-like_sf"/>
</dbReference>
<dbReference type="InterPro" id="IPR016035">
    <property type="entry name" value="Acyl_Trfase/lysoPLipase"/>
</dbReference>
<dbReference type="InterPro" id="IPR016039">
    <property type="entry name" value="Thiolase-like"/>
</dbReference>
<dbReference type="PANTHER" id="PTHR43775">
    <property type="entry name" value="FATTY ACID SYNTHASE"/>
    <property type="match status" value="1"/>
</dbReference>
<feature type="active site" description="Proton acceptor; for dehydratase activity" evidence="8">
    <location>
        <position position="3666"/>
    </location>
</feature>
<dbReference type="InterPro" id="IPR013968">
    <property type="entry name" value="PKS_KR"/>
</dbReference>
<dbReference type="PROSITE" id="PS52004">
    <property type="entry name" value="KS3_2"/>
    <property type="match status" value="4"/>
</dbReference>
<protein>
    <submittedName>
        <fullName evidence="13">Type I polyketide synthase</fullName>
    </submittedName>
</protein>
<dbReference type="SMART" id="SM01294">
    <property type="entry name" value="PKS_PP_betabranch"/>
    <property type="match status" value="4"/>
</dbReference>
<dbReference type="Gene3D" id="3.10.129.110">
    <property type="entry name" value="Polyketide synthase dehydratase"/>
    <property type="match status" value="2"/>
</dbReference>
<dbReference type="SMART" id="SM00823">
    <property type="entry name" value="PKS_PP"/>
    <property type="match status" value="4"/>
</dbReference>
<dbReference type="PATRIC" id="fig|1003195.11.peg.4748"/>
<dbReference type="GO" id="GO:0004312">
    <property type="term" value="F:fatty acid synthase activity"/>
    <property type="evidence" value="ECO:0007669"/>
    <property type="project" value="TreeGrafter"/>
</dbReference>
<keyword evidence="6" id="KW-0511">Multifunctional enzyme</keyword>
<dbReference type="Gene3D" id="1.10.1200.10">
    <property type="entry name" value="ACP-like"/>
    <property type="match status" value="4"/>
</dbReference>
<keyword evidence="4" id="KW-0808">Transferase</keyword>
<feature type="domain" description="Carrier" evidence="10">
    <location>
        <begin position="5869"/>
        <end position="5944"/>
    </location>
</feature>
<evidence type="ECO:0000313" key="14">
    <source>
        <dbReference type="Proteomes" id="UP000007842"/>
    </source>
</evidence>
<feature type="region of interest" description="Disordered" evidence="9">
    <location>
        <begin position="3718"/>
        <end position="3745"/>
    </location>
</feature>
<feature type="domain" description="Carrier" evidence="10">
    <location>
        <begin position="2640"/>
        <end position="2715"/>
    </location>
</feature>
<dbReference type="InterPro" id="IPR001227">
    <property type="entry name" value="Ac_transferase_dom_sf"/>
</dbReference>
<dbReference type="eggNOG" id="COG3321">
    <property type="taxonomic scope" value="Bacteria"/>
</dbReference>
<feature type="domain" description="Carrier" evidence="10">
    <location>
        <begin position="938"/>
        <end position="1013"/>
    </location>
</feature>
<dbReference type="SUPFAM" id="SSF55048">
    <property type="entry name" value="Probable ACP-binding domain of malonyl-CoA ACP transacylase"/>
    <property type="match status" value="4"/>
</dbReference>
<evidence type="ECO:0000256" key="7">
    <source>
        <dbReference type="ARBA" id="ARBA00023315"/>
    </source>
</evidence>
<comment type="pathway">
    <text evidence="1">Antibiotic biosynthesis.</text>
</comment>
<keyword evidence="14" id="KW-1185">Reference proteome</keyword>
<dbReference type="PROSITE" id="PS52019">
    <property type="entry name" value="PKS_MFAS_DH"/>
    <property type="match status" value="2"/>
</dbReference>
<feature type="compositionally biased region" description="Low complexity" evidence="9">
    <location>
        <begin position="2035"/>
        <end position="2052"/>
    </location>
</feature>
<dbReference type="FunFam" id="3.40.47.10:FF:000019">
    <property type="entry name" value="Polyketide synthase type I"/>
    <property type="match status" value="4"/>
</dbReference>
<evidence type="ECO:0000256" key="2">
    <source>
        <dbReference type="ARBA" id="ARBA00022450"/>
    </source>
</evidence>
<feature type="region of interest" description="Disordered" evidence="9">
    <location>
        <begin position="5844"/>
        <end position="5865"/>
    </location>
</feature>
<reference evidence="14" key="1">
    <citation type="submission" date="2011-12" db="EMBL/GenBank/DDBJ databases">
        <title>Complete genome sequence of Streptomyces cattleya strain DSM 46488.</title>
        <authorList>
            <person name="Ou H.-Y."/>
            <person name="Li P."/>
            <person name="Zhao C."/>
            <person name="O'Hagan D."/>
            <person name="Deng Z."/>
        </authorList>
    </citation>
    <scope>NUCLEOTIDE SEQUENCE [LARGE SCALE GENOMIC DNA]</scope>
    <source>
        <strain evidence="14">ATCC 35852 / DSM 46488 / JCM 4925 / NBRC 14057 / NRRL 8057</strain>
    </source>
</reference>
<evidence type="ECO:0000256" key="8">
    <source>
        <dbReference type="PROSITE-ProRule" id="PRU01363"/>
    </source>
</evidence>
<keyword evidence="7" id="KW-0012">Acyltransferase</keyword>
<dbReference type="InterPro" id="IPR032821">
    <property type="entry name" value="PKS_assoc"/>
</dbReference>
<evidence type="ECO:0000256" key="9">
    <source>
        <dbReference type="SAM" id="MobiDB-lite"/>
    </source>
</evidence>
<evidence type="ECO:0000259" key="11">
    <source>
        <dbReference type="PROSITE" id="PS52004"/>
    </source>
</evidence>
<dbReference type="Pfam" id="PF00698">
    <property type="entry name" value="Acyl_transf_1"/>
    <property type="match status" value="4"/>
</dbReference>
<dbReference type="InterPro" id="IPR006162">
    <property type="entry name" value="Ppantetheine_attach_site"/>
</dbReference>
<evidence type="ECO:0000256" key="1">
    <source>
        <dbReference type="ARBA" id="ARBA00004792"/>
    </source>
</evidence>
<dbReference type="InterPro" id="IPR049552">
    <property type="entry name" value="PKS_DH_N"/>
</dbReference>
<dbReference type="SUPFAM" id="SSF53901">
    <property type="entry name" value="Thiolase-like"/>
    <property type="match status" value="4"/>
</dbReference>
<dbReference type="GO" id="GO:0006633">
    <property type="term" value="P:fatty acid biosynthetic process"/>
    <property type="evidence" value="ECO:0007669"/>
    <property type="project" value="InterPro"/>
</dbReference>
<dbReference type="OrthoDB" id="9778690at2"/>
<dbReference type="SUPFAM" id="SSF52151">
    <property type="entry name" value="FabD/lysophospholipase-like"/>
    <property type="match status" value="4"/>
</dbReference>
<dbReference type="InterPro" id="IPR016036">
    <property type="entry name" value="Malonyl_transacylase_ACP-bd"/>
</dbReference>
<dbReference type="FunFam" id="3.40.366.10:FF:000002">
    <property type="entry name" value="Probable polyketide synthase 2"/>
    <property type="match status" value="3"/>
</dbReference>
<dbReference type="InterPro" id="IPR049551">
    <property type="entry name" value="PKS_DH_C"/>
</dbReference>
<keyword evidence="2" id="KW-0596">Phosphopantetheine</keyword>
<name>F8JUL0_STREN</name>
<feature type="region of interest" description="Disordered" evidence="9">
    <location>
        <begin position="2011"/>
        <end position="2052"/>
    </location>
</feature>
<dbReference type="InterPro" id="IPR014043">
    <property type="entry name" value="Acyl_transferase_dom"/>
</dbReference>
<dbReference type="Pfam" id="PF21089">
    <property type="entry name" value="PKS_DH_N"/>
    <property type="match status" value="2"/>
</dbReference>
<evidence type="ECO:0000256" key="4">
    <source>
        <dbReference type="ARBA" id="ARBA00022679"/>
    </source>
</evidence>
<evidence type="ECO:0000256" key="3">
    <source>
        <dbReference type="ARBA" id="ARBA00022553"/>
    </source>
</evidence>
<organism evidence="13 14">
    <name type="scientific">Streptantibioticus cattleyicolor (strain ATCC 35852 / DSM 46488 / JCM 4925 / NBRC 14057 / NRRL 8057)</name>
    <name type="common">Streptomyces cattleya</name>
    <dbReference type="NCBI Taxonomy" id="1003195"/>
    <lineage>
        <taxon>Bacteria</taxon>
        <taxon>Bacillati</taxon>
        <taxon>Actinomycetota</taxon>
        <taxon>Actinomycetes</taxon>
        <taxon>Kitasatosporales</taxon>
        <taxon>Streptomycetaceae</taxon>
        <taxon>Streptantibioticus</taxon>
    </lineage>
</organism>
<feature type="region of interest" description="C-terminal hotdog fold" evidence="8">
    <location>
        <begin position="2059"/>
        <end position="2197"/>
    </location>
</feature>
<dbReference type="Pfam" id="PF08659">
    <property type="entry name" value="KR"/>
    <property type="match status" value="3"/>
</dbReference>
<dbReference type="SMART" id="SM00826">
    <property type="entry name" value="PKS_DH"/>
    <property type="match status" value="3"/>
</dbReference>
<dbReference type="InterPro" id="IPR042104">
    <property type="entry name" value="PKS_dehydratase_sf"/>
</dbReference>
<dbReference type="FunFam" id="1.10.1200.10:FF:000007">
    <property type="entry name" value="Probable polyketide synthase pks17"/>
    <property type="match status" value="3"/>
</dbReference>
<dbReference type="CDD" id="cd00833">
    <property type="entry name" value="PKS"/>
    <property type="match status" value="4"/>
</dbReference>
<dbReference type="InterPro" id="IPR050091">
    <property type="entry name" value="PKS_NRPS_Biosynth_Enz"/>
</dbReference>
<feature type="domain" description="PKS/mFAS DH" evidence="12">
    <location>
        <begin position="3634"/>
        <end position="3906"/>
    </location>
</feature>
<dbReference type="EMBL" id="CP003219">
    <property type="protein sequence ID" value="AEW95639.1"/>
    <property type="molecule type" value="Genomic_DNA"/>
</dbReference>
<dbReference type="GO" id="GO:0004315">
    <property type="term" value="F:3-oxoacyl-[acyl-carrier-protein] synthase activity"/>
    <property type="evidence" value="ECO:0007669"/>
    <property type="project" value="InterPro"/>
</dbReference>
<feature type="domain" description="Ketosynthase family 3 (KS3)" evidence="11">
    <location>
        <begin position="16"/>
        <end position="436"/>
    </location>
</feature>
<proteinExistence type="predicted"/>
<dbReference type="HOGENOM" id="CLU_223085_0_0_11"/>
<dbReference type="SMART" id="SM00825">
    <property type="entry name" value="PKS_KS"/>
    <property type="match status" value="4"/>
</dbReference>
<dbReference type="KEGG" id="scy:SCATT_32680"/>
<dbReference type="Gene3D" id="3.30.70.3290">
    <property type="match status" value="4"/>
</dbReference>
<keyword evidence="3" id="KW-0597">Phosphoprotein</keyword>
<dbReference type="InterPro" id="IPR014031">
    <property type="entry name" value="Ketoacyl_synth_C"/>
</dbReference>
<feature type="active site" description="Proton acceptor; for dehydratase activity" evidence="8">
    <location>
        <position position="1953"/>
    </location>
</feature>
<feature type="domain" description="Ketosynthase family 3 (KS3)" evidence="11">
    <location>
        <begin position="2731"/>
        <end position="3157"/>
    </location>
</feature>
<dbReference type="Pfam" id="PF02801">
    <property type="entry name" value="Ketoacyl-synt_C"/>
    <property type="match status" value="4"/>
</dbReference>
<dbReference type="Pfam" id="PF16197">
    <property type="entry name" value="KAsynt_C_assoc"/>
    <property type="match status" value="4"/>
</dbReference>
<accession>F8JUL0</accession>
<feature type="region of interest" description="C-terminal hotdog fold" evidence="8">
    <location>
        <begin position="3772"/>
        <end position="3906"/>
    </location>
</feature>
<feature type="region of interest" description="N-terminal hotdog fold" evidence="8">
    <location>
        <begin position="3634"/>
        <end position="3759"/>
    </location>
</feature>
<dbReference type="CDD" id="cd08956">
    <property type="entry name" value="KR_3_FAS_SDR_x"/>
    <property type="match status" value="3"/>
</dbReference>
<dbReference type="InterPro" id="IPR009081">
    <property type="entry name" value="PP-bd_ACP"/>
</dbReference>
<evidence type="ECO:0000259" key="12">
    <source>
        <dbReference type="PROSITE" id="PS52019"/>
    </source>
</evidence>
<evidence type="ECO:0000256" key="6">
    <source>
        <dbReference type="ARBA" id="ARBA00023268"/>
    </source>
</evidence>
<dbReference type="SMART" id="SM00822">
    <property type="entry name" value="PKS_KR"/>
    <property type="match status" value="3"/>
</dbReference>
<feature type="domain" description="PKS/mFAS DH" evidence="12">
    <location>
        <begin position="1921"/>
        <end position="2197"/>
    </location>
</feature>
<dbReference type="SUPFAM" id="SSF47336">
    <property type="entry name" value="ACP-like"/>
    <property type="match status" value="4"/>
</dbReference>
<feature type="domain" description="Ketosynthase family 3 (KS3)" evidence="11">
    <location>
        <begin position="4442"/>
        <end position="4866"/>
    </location>
</feature>
<dbReference type="Gene3D" id="3.40.47.10">
    <property type="match status" value="4"/>
</dbReference>
<dbReference type="Pfam" id="PF00550">
    <property type="entry name" value="PP-binding"/>
    <property type="match status" value="4"/>
</dbReference>
<dbReference type="InterPro" id="IPR020806">
    <property type="entry name" value="PKS_PP-bd"/>
</dbReference>
<dbReference type="SUPFAM" id="SSF51735">
    <property type="entry name" value="NAD(P)-binding Rossmann-fold domains"/>
    <property type="match status" value="6"/>
</dbReference>
<dbReference type="InterPro" id="IPR014030">
    <property type="entry name" value="Ketoacyl_synth_N"/>
</dbReference>
<dbReference type="InterPro" id="IPR018201">
    <property type="entry name" value="Ketoacyl_synth_AS"/>
</dbReference>
<feature type="active site" description="Proton donor; for dehydratase activity" evidence="8">
    <location>
        <position position="3829"/>
    </location>
</feature>